<reference evidence="2 3" key="1">
    <citation type="submission" date="2017-02" db="EMBL/GenBank/DDBJ databases">
        <title>Genomes of Trichoderma spp. with biocontrol activity.</title>
        <authorList>
            <person name="Gardiner D."/>
            <person name="Kazan K."/>
            <person name="Vos C."/>
            <person name="Harvey P."/>
        </authorList>
    </citation>
    <scope>NUCLEOTIDE SEQUENCE [LARGE SCALE GENOMIC DNA]</scope>
    <source>
        <strain evidence="2 3">Tr1</strain>
    </source>
</reference>
<dbReference type="SUPFAM" id="SSF53474">
    <property type="entry name" value="alpha/beta-Hydrolases"/>
    <property type="match status" value="1"/>
</dbReference>
<dbReference type="OrthoDB" id="190201at2759"/>
<comment type="caution">
    <text evidence="2">The sequence shown here is derived from an EMBL/GenBank/DDBJ whole genome shotgun (WGS) entry which is preliminary data.</text>
</comment>
<dbReference type="InterPro" id="IPR050266">
    <property type="entry name" value="AB_hydrolase_sf"/>
</dbReference>
<dbReference type="Proteomes" id="UP000236290">
    <property type="component" value="Unassembled WGS sequence"/>
</dbReference>
<sequence length="279" mass="31149">MSLPRSKTLPPTPILPDANVSNCISINNIEIWYALYGAPLNSHQIPTVFLHGGKISSRWWAHQIRHVAGAGHSVIAMDTRAHGRSTDDPQVALSYDLFADDVAALLDHLQVPCANFVGWSDGANTCLSLAMRHKQKVKRIFSFGPNYRPDQAIPYAGETVPFVADLMNRMKEEYKAISPTPEIFDSFKAKVVAMQECCPMWTEEDFSKIDANSTDVHQRPVVWIVTGDSEELIQGWVAEKIAEMIQGSVYLALPDVSHFAPLQDPETFNNSLDQWLSQQ</sequence>
<accession>A0A2K0UDC1</accession>
<dbReference type="EMBL" id="MTYI01000050">
    <property type="protein sequence ID" value="PNP55778.1"/>
    <property type="molecule type" value="Genomic_DNA"/>
</dbReference>
<dbReference type="Gene3D" id="3.40.50.1820">
    <property type="entry name" value="alpha/beta hydrolase"/>
    <property type="match status" value="1"/>
</dbReference>
<evidence type="ECO:0000259" key="1">
    <source>
        <dbReference type="Pfam" id="PF00561"/>
    </source>
</evidence>
<organism evidence="2 3">
    <name type="scientific">Trichoderma harzianum</name>
    <name type="common">Hypocrea lixii</name>
    <dbReference type="NCBI Taxonomy" id="5544"/>
    <lineage>
        <taxon>Eukaryota</taxon>
        <taxon>Fungi</taxon>
        <taxon>Dikarya</taxon>
        <taxon>Ascomycota</taxon>
        <taxon>Pezizomycotina</taxon>
        <taxon>Sordariomycetes</taxon>
        <taxon>Hypocreomycetidae</taxon>
        <taxon>Hypocreales</taxon>
        <taxon>Hypocreaceae</taxon>
        <taxon>Trichoderma</taxon>
    </lineage>
</organism>
<evidence type="ECO:0000313" key="3">
    <source>
        <dbReference type="Proteomes" id="UP000236290"/>
    </source>
</evidence>
<dbReference type="Pfam" id="PF00561">
    <property type="entry name" value="Abhydrolase_1"/>
    <property type="match status" value="1"/>
</dbReference>
<evidence type="ECO:0000313" key="2">
    <source>
        <dbReference type="EMBL" id="PNP55778.1"/>
    </source>
</evidence>
<proteinExistence type="predicted"/>
<dbReference type="PANTHER" id="PTHR43798">
    <property type="entry name" value="MONOACYLGLYCEROL LIPASE"/>
    <property type="match status" value="1"/>
</dbReference>
<dbReference type="InterPro" id="IPR029058">
    <property type="entry name" value="AB_hydrolase_fold"/>
</dbReference>
<dbReference type="AlphaFoldDB" id="A0A2K0UDC1"/>
<dbReference type="InterPro" id="IPR000073">
    <property type="entry name" value="AB_hydrolase_1"/>
</dbReference>
<gene>
    <name evidence="2" type="ORF">THARTR1_03998</name>
</gene>
<feature type="domain" description="AB hydrolase-1" evidence="1">
    <location>
        <begin position="48"/>
        <end position="163"/>
    </location>
</feature>
<protein>
    <recommendedName>
        <fullName evidence="1">AB hydrolase-1 domain-containing protein</fullName>
    </recommendedName>
</protein>
<name>A0A2K0UDC1_TRIHA</name>